<sequence length="146" mass="16647">MTSYILDANILFSGILSRKPVYRALFSTYVFYIPDFALIELEKYRALIRKKAGTESEQLKEFILFIFSRLIVVPAYIVSDANKVHAAELVKTIDPKDIAYVALVEELNATLLTRDQVLHNGLVARGYTKVQLFESFIEEQIKLGLV</sequence>
<dbReference type="Gene3D" id="3.40.50.1010">
    <property type="entry name" value="5'-nuclease"/>
    <property type="match status" value="1"/>
</dbReference>
<feature type="domain" description="PIN" evidence="1">
    <location>
        <begin position="5"/>
        <end position="126"/>
    </location>
</feature>
<gene>
    <name evidence="2" type="ORF">GCM10023187_12550</name>
</gene>
<organism evidence="2 3">
    <name type="scientific">Nibrella viscosa</name>
    <dbReference type="NCBI Taxonomy" id="1084524"/>
    <lineage>
        <taxon>Bacteria</taxon>
        <taxon>Pseudomonadati</taxon>
        <taxon>Bacteroidota</taxon>
        <taxon>Cytophagia</taxon>
        <taxon>Cytophagales</taxon>
        <taxon>Spirosomataceae</taxon>
        <taxon>Nibrella</taxon>
    </lineage>
</organism>
<dbReference type="SUPFAM" id="SSF88723">
    <property type="entry name" value="PIN domain-like"/>
    <property type="match status" value="1"/>
</dbReference>
<dbReference type="InterPro" id="IPR002716">
    <property type="entry name" value="PIN_dom"/>
</dbReference>
<dbReference type="EMBL" id="BAABHB010000002">
    <property type="protein sequence ID" value="GAA4399946.1"/>
    <property type="molecule type" value="Genomic_DNA"/>
</dbReference>
<protein>
    <submittedName>
        <fullName evidence="2">PIN domain-containing protein</fullName>
    </submittedName>
</protein>
<dbReference type="RefSeq" id="WP_345265064.1">
    <property type="nucleotide sequence ID" value="NZ_BAABHB010000002.1"/>
</dbReference>
<name>A0ABP8K377_9BACT</name>
<reference evidence="3" key="1">
    <citation type="journal article" date="2019" name="Int. J. Syst. Evol. Microbiol.">
        <title>The Global Catalogue of Microorganisms (GCM) 10K type strain sequencing project: providing services to taxonomists for standard genome sequencing and annotation.</title>
        <authorList>
            <consortium name="The Broad Institute Genomics Platform"/>
            <consortium name="The Broad Institute Genome Sequencing Center for Infectious Disease"/>
            <person name="Wu L."/>
            <person name="Ma J."/>
        </authorList>
    </citation>
    <scope>NUCLEOTIDE SEQUENCE [LARGE SCALE GENOMIC DNA]</scope>
    <source>
        <strain evidence="3">JCM 17925</strain>
    </source>
</reference>
<evidence type="ECO:0000313" key="2">
    <source>
        <dbReference type="EMBL" id="GAA4399946.1"/>
    </source>
</evidence>
<comment type="caution">
    <text evidence="2">The sequence shown here is derived from an EMBL/GenBank/DDBJ whole genome shotgun (WGS) entry which is preliminary data.</text>
</comment>
<dbReference type="Pfam" id="PF10130">
    <property type="entry name" value="PIN_2"/>
    <property type="match status" value="1"/>
</dbReference>
<dbReference type="Proteomes" id="UP001500936">
    <property type="component" value="Unassembled WGS sequence"/>
</dbReference>
<keyword evidence="3" id="KW-1185">Reference proteome</keyword>
<accession>A0ABP8K377</accession>
<proteinExistence type="predicted"/>
<dbReference type="InterPro" id="IPR029060">
    <property type="entry name" value="PIN-like_dom_sf"/>
</dbReference>
<evidence type="ECO:0000259" key="1">
    <source>
        <dbReference type="Pfam" id="PF10130"/>
    </source>
</evidence>
<evidence type="ECO:0000313" key="3">
    <source>
        <dbReference type="Proteomes" id="UP001500936"/>
    </source>
</evidence>